<dbReference type="GO" id="GO:0008270">
    <property type="term" value="F:zinc ion binding"/>
    <property type="evidence" value="ECO:0007669"/>
    <property type="project" value="UniProtKB-KW"/>
</dbReference>
<dbReference type="EC" id="2.3.2.27" evidence="2"/>
<sequence>MAVSQSDIDTDVSRIMSIIGYSESEVNNIYNQAQTFFTYGGPPHVDQATSSLFRRQLSDQFYYNQIFKYEFFDPIYDMFSTTIESFFDDQLSGQFYYDQLFNDNRFFDPVYDMFLATIESFFGYQFSDQIYSDEFYGNEAFNPTYDMFLTMIECFLDDRFPDQFLDMGSTTNVGDGLSEETIATHLKTSNSPKKEGELCAVCLDDLSRFDKKSIIGSLDCGHEYHEGCIKQWLTRKNCCPLCKATGISV</sequence>
<feature type="domain" description="RING-type" evidence="9">
    <location>
        <begin position="199"/>
        <end position="243"/>
    </location>
</feature>
<keyword evidence="7" id="KW-0862">Zinc</keyword>
<evidence type="ECO:0000256" key="2">
    <source>
        <dbReference type="ARBA" id="ARBA00012483"/>
    </source>
</evidence>
<dbReference type="InterPro" id="IPR013083">
    <property type="entry name" value="Znf_RING/FYVE/PHD"/>
</dbReference>
<gene>
    <name evidence="10" type="ORF">CASFOL_031324</name>
</gene>
<accession>A0ABD3C6A2</accession>
<dbReference type="PROSITE" id="PS50089">
    <property type="entry name" value="ZF_RING_2"/>
    <property type="match status" value="1"/>
</dbReference>
<evidence type="ECO:0000313" key="10">
    <source>
        <dbReference type="EMBL" id="KAL3624656.1"/>
    </source>
</evidence>
<keyword evidence="6" id="KW-0833">Ubl conjugation pathway</keyword>
<dbReference type="InterPro" id="IPR045191">
    <property type="entry name" value="MBR1/2-like"/>
</dbReference>
<evidence type="ECO:0000256" key="4">
    <source>
        <dbReference type="ARBA" id="ARBA00022723"/>
    </source>
</evidence>
<organism evidence="10 11">
    <name type="scientific">Castilleja foliolosa</name>
    <dbReference type="NCBI Taxonomy" id="1961234"/>
    <lineage>
        <taxon>Eukaryota</taxon>
        <taxon>Viridiplantae</taxon>
        <taxon>Streptophyta</taxon>
        <taxon>Embryophyta</taxon>
        <taxon>Tracheophyta</taxon>
        <taxon>Spermatophyta</taxon>
        <taxon>Magnoliopsida</taxon>
        <taxon>eudicotyledons</taxon>
        <taxon>Gunneridae</taxon>
        <taxon>Pentapetalae</taxon>
        <taxon>asterids</taxon>
        <taxon>lamiids</taxon>
        <taxon>Lamiales</taxon>
        <taxon>Orobanchaceae</taxon>
        <taxon>Pedicularideae</taxon>
        <taxon>Castillejinae</taxon>
        <taxon>Castilleja</taxon>
    </lineage>
</organism>
<dbReference type="AlphaFoldDB" id="A0ABD3C6A2"/>
<dbReference type="PANTHER" id="PTHR22937">
    <property type="entry name" value="E3 UBIQUITIN-PROTEIN LIGASE RNF165"/>
    <property type="match status" value="1"/>
</dbReference>
<dbReference type="PANTHER" id="PTHR22937:SF163">
    <property type="entry name" value="RING-TYPE E3 UBIQUITIN TRANSFERASE"/>
    <property type="match status" value="1"/>
</dbReference>
<evidence type="ECO:0000256" key="1">
    <source>
        <dbReference type="ARBA" id="ARBA00000900"/>
    </source>
</evidence>
<protein>
    <recommendedName>
        <fullName evidence="2">RING-type E3 ubiquitin transferase</fullName>
        <ecNumber evidence="2">2.3.2.27</ecNumber>
    </recommendedName>
</protein>
<proteinExistence type="predicted"/>
<evidence type="ECO:0000313" key="11">
    <source>
        <dbReference type="Proteomes" id="UP001632038"/>
    </source>
</evidence>
<keyword evidence="3" id="KW-0808">Transferase</keyword>
<dbReference type="SUPFAM" id="SSF57850">
    <property type="entry name" value="RING/U-box"/>
    <property type="match status" value="1"/>
</dbReference>
<dbReference type="GO" id="GO:0061630">
    <property type="term" value="F:ubiquitin protein ligase activity"/>
    <property type="evidence" value="ECO:0007669"/>
    <property type="project" value="UniProtKB-EC"/>
</dbReference>
<evidence type="ECO:0000256" key="5">
    <source>
        <dbReference type="ARBA" id="ARBA00022771"/>
    </source>
</evidence>
<dbReference type="Pfam" id="PF13639">
    <property type="entry name" value="zf-RING_2"/>
    <property type="match status" value="1"/>
</dbReference>
<name>A0ABD3C6A2_9LAMI</name>
<keyword evidence="11" id="KW-1185">Reference proteome</keyword>
<evidence type="ECO:0000259" key="9">
    <source>
        <dbReference type="PROSITE" id="PS50089"/>
    </source>
</evidence>
<evidence type="ECO:0000256" key="8">
    <source>
        <dbReference type="PROSITE-ProRule" id="PRU00175"/>
    </source>
</evidence>
<dbReference type="Proteomes" id="UP001632038">
    <property type="component" value="Unassembled WGS sequence"/>
</dbReference>
<evidence type="ECO:0000256" key="7">
    <source>
        <dbReference type="ARBA" id="ARBA00022833"/>
    </source>
</evidence>
<evidence type="ECO:0000256" key="3">
    <source>
        <dbReference type="ARBA" id="ARBA00022679"/>
    </source>
</evidence>
<keyword evidence="4" id="KW-0479">Metal-binding</keyword>
<dbReference type="Gene3D" id="3.30.40.10">
    <property type="entry name" value="Zinc/RING finger domain, C3HC4 (zinc finger)"/>
    <property type="match status" value="1"/>
</dbReference>
<dbReference type="InterPro" id="IPR001841">
    <property type="entry name" value="Znf_RING"/>
</dbReference>
<dbReference type="EMBL" id="JAVIJP010000053">
    <property type="protein sequence ID" value="KAL3624656.1"/>
    <property type="molecule type" value="Genomic_DNA"/>
</dbReference>
<evidence type="ECO:0000256" key="6">
    <source>
        <dbReference type="ARBA" id="ARBA00022786"/>
    </source>
</evidence>
<keyword evidence="5 8" id="KW-0863">Zinc-finger</keyword>
<comment type="caution">
    <text evidence="10">The sequence shown here is derived from an EMBL/GenBank/DDBJ whole genome shotgun (WGS) entry which is preliminary data.</text>
</comment>
<dbReference type="SMART" id="SM00184">
    <property type="entry name" value="RING"/>
    <property type="match status" value="1"/>
</dbReference>
<reference evidence="11" key="1">
    <citation type="journal article" date="2024" name="IScience">
        <title>Strigolactones Initiate the Formation of Haustorium-like Structures in Castilleja.</title>
        <authorList>
            <person name="Buerger M."/>
            <person name="Peterson D."/>
            <person name="Chory J."/>
        </authorList>
    </citation>
    <scope>NUCLEOTIDE SEQUENCE [LARGE SCALE GENOMIC DNA]</scope>
</reference>
<comment type="catalytic activity">
    <reaction evidence="1">
        <text>S-ubiquitinyl-[E2 ubiquitin-conjugating enzyme]-L-cysteine + [acceptor protein]-L-lysine = [E2 ubiquitin-conjugating enzyme]-L-cysteine + N(6)-ubiquitinyl-[acceptor protein]-L-lysine.</text>
        <dbReference type="EC" id="2.3.2.27"/>
    </reaction>
</comment>